<keyword evidence="7" id="KW-1133">Transmembrane helix</keyword>
<evidence type="ECO:0000256" key="13">
    <source>
        <dbReference type="ARBA" id="ARBA00034329"/>
    </source>
</evidence>
<dbReference type="Proteomes" id="UP001190700">
    <property type="component" value="Unassembled WGS sequence"/>
</dbReference>
<evidence type="ECO:0000256" key="2">
    <source>
        <dbReference type="ARBA" id="ARBA00006003"/>
    </source>
</evidence>
<comment type="subcellular location">
    <subcellularLocation>
        <location evidence="1">Golgi apparatus</location>
        <location evidence="1">Golgi stack membrane</location>
        <topology evidence="1">Single-pass type II membrane protein</topology>
    </subcellularLocation>
</comment>
<dbReference type="GO" id="GO:0003835">
    <property type="term" value="F:beta-galactoside alpha-2,6-sialyltransferase activity"/>
    <property type="evidence" value="ECO:0007669"/>
    <property type="project" value="UniProtKB-EC"/>
</dbReference>
<evidence type="ECO:0000256" key="3">
    <source>
        <dbReference type="ARBA" id="ARBA00022676"/>
    </source>
</evidence>
<dbReference type="Gene3D" id="3.90.1480.20">
    <property type="entry name" value="Glycosyl transferase family 29"/>
    <property type="match status" value="1"/>
</dbReference>
<organism evidence="15 16">
    <name type="scientific">Cymbomonas tetramitiformis</name>
    <dbReference type="NCBI Taxonomy" id="36881"/>
    <lineage>
        <taxon>Eukaryota</taxon>
        <taxon>Viridiplantae</taxon>
        <taxon>Chlorophyta</taxon>
        <taxon>Pyramimonadophyceae</taxon>
        <taxon>Pyramimonadales</taxon>
        <taxon>Pyramimonadaceae</taxon>
        <taxon>Cymbomonas</taxon>
    </lineage>
</organism>
<keyword evidence="3" id="KW-0328">Glycosyltransferase</keyword>
<feature type="compositionally biased region" description="Basic and acidic residues" evidence="14">
    <location>
        <begin position="51"/>
        <end position="61"/>
    </location>
</feature>
<dbReference type="PANTHER" id="PTHR46059:SF1">
    <property type="entry name" value="BETA-GALACTOSIDE ALPHA-2,6-SIALYLTRANSFERASE"/>
    <property type="match status" value="1"/>
</dbReference>
<dbReference type="Pfam" id="PF00777">
    <property type="entry name" value="Glyco_transf_29"/>
    <property type="match status" value="2"/>
</dbReference>
<comment type="caution">
    <text evidence="15">The sequence shown here is derived from an EMBL/GenBank/DDBJ whole genome shotgun (WGS) entry which is preliminary data.</text>
</comment>
<evidence type="ECO:0000256" key="12">
    <source>
        <dbReference type="ARBA" id="ARBA00034249"/>
    </source>
</evidence>
<feature type="region of interest" description="Disordered" evidence="14">
    <location>
        <begin position="51"/>
        <end position="82"/>
    </location>
</feature>
<dbReference type="PANTHER" id="PTHR46059">
    <property type="entry name" value="BETA-GALACTOSIDE ALPHA-2,6-SIALYLTRANSFERASE"/>
    <property type="match status" value="1"/>
</dbReference>
<sequence>MAPSTSAPRPRPAKTIACTSIHATGEESQTRATSDAHATAVIKEAQRLKALREAPKQQEEDVRLDEDDKQLPHSKPGRNRGKGVCPVLFSAAKTHCDRAVLLPNWCLTPMKRIDQRKMYSTAWTLEKGTMSTLNGGSFLKGVRSVDLKSVPSFFTLNQQNTWALRIMKRVGLRIEVTERLIQKLPEAELTDTVDFTSCAVVGNSNDLLGSGHGPEIDKHTAVFRFNRAPTGTFEEDVGNFTTIRIQNPERSGWCEQRDEILLTRGYNLIGPHSENCKVVALSPQFNFYSKTHWSMFPPPSFEPHVSTNGVAHLKMSTGFLGVVLAVHLCKTVDIYGFSQSSLHYYSEKATKNSVEWIHRHPWRPERQCLKTLDKLSTVTLFA</sequence>
<evidence type="ECO:0000256" key="11">
    <source>
        <dbReference type="ARBA" id="ARBA00023180"/>
    </source>
</evidence>
<evidence type="ECO:0000256" key="8">
    <source>
        <dbReference type="ARBA" id="ARBA00023034"/>
    </source>
</evidence>
<keyword evidence="5" id="KW-0812">Transmembrane</keyword>
<accession>A0AAE0BRZ5</accession>
<evidence type="ECO:0000313" key="16">
    <source>
        <dbReference type="Proteomes" id="UP001190700"/>
    </source>
</evidence>
<dbReference type="AlphaFoldDB" id="A0AAE0BRZ5"/>
<keyword evidence="10" id="KW-1015">Disulfide bond</keyword>
<evidence type="ECO:0000256" key="1">
    <source>
        <dbReference type="ARBA" id="ARBA00004447"/>
    </source>
</evidence>
<dbReference type="InterPro" id="IPR001675">
    <property type="entry name" value="Glyco_trans_29"/>
</dbReference>
<evidence type="ECO:0000256" key="5">
    <source>
        <dbReference type="ARBA" id="ARBA00022692"/>
    </source>
</evidence>
<keyword evidence="4" id="KW-0808">Transferase</keyword>
<reference evidence="15 16" key="1">
    <citation type="journal article" date="2015" name="Genome Biol. Evol.">
        <title>Comparative Genomics of a Bacterivorous Green Alga Reveals Evolutionary Causalities and Consequences of Phago-Mixotrophic Mode of Nutrition.</title>
        <authorList>
            <person name="Burns J.A."/>
            <person name="Paasch A."/>
            <person name="Narechania A."/>
            <person name="Kim E."/>
        </authorList>
    </citation>
    <scope>NUCLEOTIDE SEQUENCE [LARGE SCALE GENOMIC DNA]</scope>
    <source>
        <strain evidence="15 16">PLY_AMNH</strain>
    </source>
</reference>
<gene>
    <name evidence="15" type="ORF">CYMTET_49183</name>
</gene>
<evidence type="ECO:0000256" key="9">
    <source>
        <dbReference type="ARBA" id="ARBA00023136"/>
    </source>
</evidence>
<keyword evidence="8" id="KW-0333">Golgi apparatus</keyword>
<evidence type="ECO:0000256" key="6">
    <source>
        <dbReference type="ARBA" id="ARBA00022968"/>
    </source>
</evidence>
<dbReference type="EMBL" id="LGRX02033496">
    <property type="protein sequence ID" value="KAK3241019.1"/>
    <property type="molecule type" value="Genomic_DNA"/>
</dbReference>
<keyword evidence="11" id="KW-0325">Glycoprotein</keyword>
<evidence type="ECO:0000256" key="14">
    <source>
        <dbReference type="SAM" id="MobiDB-lite"/>
    </source>
</evidence>
<dbReference type="GO" id="GO:0032580">
    <property type="term" value="C:Golgi cisterna membrane"/>
    <property type="evidence" value="ECO:0007669"/>
    <property type="project" value="UniProtKB-SubCell"/>
</dbReference>
<name>A0AAE0BRZ5_9CHLO</name>
<protein>
    <recommendedName>
        <fullName evidence="13">beta-galactoside alpha-(2,6)-sialyltransferase</fullName>
        <ecNumber evidence="13">2.4.3.1</ecNumber>
    </recommendedName>
</protein>
<proteinExistence type="inferred from homology"/>
<evidence type="ECO:0000256" key="10">
    <source>
        <dbReference type="ARBA" id="ARBA00023157"/>
    </source>
</evidence>
<keyword evidence="9" id="KW-0472">Membrane</keyword>
<evidence type="ECO:0000256" key="4">
    <source>
        <dbReference type="ARBA" id="ARBA00022679"/>
    </source>
</evidence>
<comment type="similarity">
    <text evidence="2">Belongs to the glycosyltransferase 29 family.</text>
</comment>
<keyword evidence="6" id="KW-0735">Signal-anchor</keyword>
<evidence type="ECO:0000313" key="15">
    <source>
        <dbReference type="EMBL" id="KAK3241019.1"/>
    </source>
</evidence>
<dbReference type="EC" id="2.4.3.1" evidence="13"/>
<evidence type="ECO:0000256" key="7">
    <source>
        <dbReference type="ARBA" id="ARBA00022989"/>
    </source>
</evidence>
<dbReference type="InterPro" id="IPR038578">
    <property type="entry name" value="GT29-like_sf"/>
</dbReference>
<keyword evidence="16" id="KW-1185">Reference proteome</keyword>
<comment type="catalytic activity">
    <reaction evidence="12">
        <text>a beta-D-galactoside + CMP-N-acetyl-beta-neuraminate = an N-acetyl-alpha-neuraminyl-(2-&gt;6)-beta-D-galactosyl derivative + CMP + H(+)</text>
        <dbReference type="Rhea" id="RHEA:52104"/>
        <dbReference type="ChEBI" id="CHEBI:15378"/>
        <dbReference type="ChEBI" id="CHEBI:28034"/>
        <dbReference type="ChEBI" id="CHEBI:57812"/>
        <dbReference type="ChEBI" id="CHEBI:60377"/>
        <dbReference type="ChEBI" id="CHEBI:136398"/>
        <dbReference type="EC" id="2.4.3.1"/>
    </reaction>
</comment>